<dbReference type="PANTHER" id="PTHR42711">
    <property type="entry name" value="ABC TRANSPORTER ATP-BINDING PROTEIN"/>
    <property type="match status" value="1"/>
</dbReference>
<evidence type="ECO:0000313" key="9">
    <source>
        <dbReference type="Proteomes" id="UP000546162"/>
    </source>
</evidence>
<dbReference type="RefSeq" id="WP_185043098.1">
    <property type="nucleotide sequence ID" value="NZ_BAABFG010000005.1"/>
</dbReference>
<dbReference type="Pfam" id="PF00005">
    <property type="entry name" value="ABC_tran"/>
    <property type="match status" value="1"/>
</dbReference>
<keyword evidence="4" id="KW-0547">Nucleotide-binding</keyword>
<proteinExistence type="inferred from homology"/>
<dbReference type="PANTHER" id="PTHR42711:SF5">
    <property type="entry name" value="ABC TRANSPORTER ATP-BINDING PROTEIN NATA"/>
    <property type="match status" value="1"/>
</dbReference>
<dbReference type="PROSITE" id="PS00211">
    <property type="entry name" value="ABC_TRANSPORTER_1"/>
    <property type="match status" value="1"/>
</dbReference>
<evidence type="ECO:0000259" key="7">
    <source>
        <dbReference type="PROSITE" id="PS50893"/>
    </source>
</evidence>
<feature type="domain" description="ABC transporter" evidence="7">
    <location>
        <begin position="15"/>
        <end position="240"/>
    </location>
</feature>
<evidence type="ECO:0000256" key="3">
    <source>
        <dbReference type="ARBA" id="ARBA00022448"/>
    </source>
</evidence>
<keyword evidence="3" id="KW-0813">Transport</keyword>
<dbReference type="Proteomes" id="UP000546162">
    <property type="component" value="Unassembled WGS sequence"/>
</dbReference>
<name>A0A7W7H2G6_9ACTN</name>
<dbReference type="GO" id="GO:0005524">
    <property type="term" value="F:ATP binding"/>
    <property type="evidence" value="ECO:0007669"/>
    <property type="project" value="UniProtKB-KW"/>
</dbReference>
<dbReference type="SUPFAM" id="SSF52540">
    <property type="entry name" value="P-loop containing nucleoside triphosphate hydrolases"/>
    <property type="match status" value="1"/>
</dbReference>
<evidence type="ECO:0000256" key="2">
    <source>
        <dbReference type="ARBA" id="ARBA00005417"/>
    </source>
</evidence>
<evidence type="ECO:0000313" key="8">
    <source>
        <dbReference type="EMBL" id="MBB4742776.1"/>
    </source>
</evidence>
<dbReference type="InterPro" id="IPR027417">
    <property type="entry name" value="P-loop_NTPase"/>
</dbReference>
<dbReference type="GO" id="GO:0046677">
    <property type="term" value="P:response to antibiotic"/>
    <property type="evidence" value="ECO:0007669"/>
    <property type="project" value="UniProtKB-KW"/>
</dbReference>
<protein>
    <submittedName>
        <fullName evidence="8">ABC-2 type transport system ATP-binding protein</fullName>
    </submittedName>
</protein>
<dbReference type="InterPro" id="IPR003439">
    <property type="entry name" value="ABC_transporter-like_ATP-bd"/>
</dbReference>
<sequence length="306" mass="33577">MRFLTDEEDIVATALRTWHLSKTYHGRAALSAMNLTVPSDVVFGYLGPNGAGKTTTIRLLAGLLRPSSGRAEIGGYDVVRDRERAQRQIGYLPGDFAAYPRLTAAAYLDHLGYLRGGPDRARIRSLADRLDLDLNVRIGAMSHGNRQKVGIVQAFMHAPALLVLDEPTAGLDPLIQRQFLELVREARERGQTVFLSSHNLYEVEAVADMVGILVRGRLAVVEEVDKLKAQAVRRIDLTFAGVPPDAALRGVAAVQQLTVTGHTAHLVVEGHTAELLRIAAPYGVEQIVTHEPDLEEVFLSYYDAQE</sequence>
<keyword evidence="5 8" id="KW-0067">ATP-binding</keyword>
<comment type="subcellular location">
    <subcellularLocation>
        <location evidence="1">Cell membrane</location>
        <topology evidence="1">Peripheral membrane protein</topology>
    </subcellularLocation>
</comment>
<evidence type="ECO:0000256" key="6">
    <source>
        <dbReference type="ARBA" id="ARBA00023251"/>
    </source>
</evidence>
<dbReference type="InterPro" id="IPR017871">
    <property type="entry name" value="ABC_transporter-like_CS"/>
</dbReference>
<keyword evidence="9" id="KW-1185">Reference proteome</keyword>
<dbReference type="GO" id="GO:0005886">
    <property type="term" value="C:plasma membrane"/>
    <property type="evidence" value="ECO:0007669"/>
    <property type="project" value="UniProtKB-SubCell"/>
</dbReference>
<organism evidence="8 9">
    <name type="scientific">Actinoplanes octamycinicus</name>
    <dbReference type="NCBI Taxonomy" id="135948"/>
    <lineage>
        <taxon>Bacteria</taxon>
        <taxon>Bacillati</taxon>
        <taxon>Actinomycetota</taxon>
        <taxon>Actinomycetes</taxon>
        <taxon>Micromonosporales</taxon>
        <taxon>Micromonosporaceae</taxon>
        <taxon>Actinoplanes</taxon>
    </lineage>
</organism>
<dbReference type="AlphaFoldDB" id="A0A7W7H2G6"/>
<comment type="similarity">
    <text evidence="2">Belongs to the ABC transporter superfamily.</text>
</comment>
<reference evidence="8 9" key="1">
    <citation type="submission" date="2020-08" db="EMBL/GenBank/DDBJ databases">
        <title>Sequencing the genomes of 1000 actinobacteria strains.</title>
        <authorList>
            <person name="Klenk H.-P."/>
        </authorList>
    </citation>
    <scope>NUCLEOTIDE SEQUENCE [LARGE SCALE GENOMIC DNA]</scope>
    <source>
        <strain evidence="8 9">DSM 45809</strain>
    </source>
</reference>
<evidence type="ECO:0000256" key="4">
    <source>
        <dbReference type="ARBA" id="ARBA00022741"/>
    </source>
</evidence>
<comment type="caution">
    <text evidence="8">The sequence shown here is derived from an EMBL/GenBank/DDBJ whole genome shotgun (WGS) entry which is preliminary data.</text>
</comment>
<gene>
    <name evidence="8" type="ORF">BJY16_006235</name>
</gene>
<dbReference type="SMART" id="SM00382">
    <property type="entry name" value="AAA"/>
    <property type="match status" value="1"/>
</dbReference>
<dbReference type="CDD" id="cd03230">
    <property type="entry name" value="ABC_DR_subfamily_A"/>
    <property type="match status" value="1"/>
</dbReference>
<dbReference type="GO" id="GO:0016887">
    <property type="term" value="F:ATP hydrolysis activity"/>
    <property type="evidence" value="ECO:0007669"/>
    <property type="project" value="InterPro"/>
</dbReference>
<evidence type="ECO:0000256" key="1">
    <source>
        <dbReference type="ARBA" id="ARBA00004202"/>
    </source>
</evidence>
<evidence type="ECO:0000256" key="5">
    <source>
        <dbReference type="ARBA" id="ARBA00022840"/>
    </source>
</evidence>
<keyword evidence="6" id="KW-0046">Antibiotic resistance</keyword>
<dbReference type="Gene3D" id="3.40.50.300">
    <property type="entry name" value="P-loop containing nucleotide triphosphate hydrolases"/>
    <property type="match status" value="1"/>
</dbReference>
<dbReference type="InterPro" id="IPR003593">
    <property type="entry name" value="AAA+_ATPase"/>
</dbReference>
<dbReference type="EMBL" id="JACHNB010000001">
    <property type="protein sequence ID" value="MBB4742776.1"/>
    <property type="molecule type" value="Genomic_DNA"/>
</dbReference>
<accession>A0A7W7H2G6</accession>
<dbReference type="InterPro" id="IPR050763">
    <property type="entry name" value="ABC_transporter_ATP-binding"/>
</dbReference>
<dbReference type="PROSITE" id="PS50893">
    <property type="entry name" value="ABC_TRANSPORTER_2"/>
    <property type="match status" value="1"/>
</dbReference>